<evidence type="ECO:0000256" key="1">
    <source>
        <dbReference type="SAM" id="MobiDB-lite"/>
    </source>
</evidence>
<name>A0ABR1XGU3_9PEZI</name>
<accession>A0ABR1XGU3</accession>
<feature type="compositionally biased region" description="Basic residues" evidence="1">
    <location>
        <begin position="137"/>
        <end position="165"/>
    </location>
</feature>
<feature type="region of interest" description="Disordered" evidence="1">
    <location>
        <begin position="115"/>
        <end position="194"/>
    </location>
</feature>
<dbReference type="Proteomes" id="UP001456524">
    <property type="component" value="Unassembled WGS sequence"/>
</dbReference>
<evidence type="ECO:0000313" key="3">
    <source>
        <dbReference type="Proteomes" id="UP001456524"/>
    </source>
</evidence>
<protein>
    <submittedName>
        <fullName evidence="2">Uncharacterized protein</fullName>
    </submittedName>
</protein>
<feature type="compositionally biased region" description="Polar residues" evidence="1">
    <location>
        <begin position="166"/>
        <end position="183"/>
    </location>
</feature>
<gene>
    <name evidence="2" type="ORF">IWX90DRAFT_77805</name>
</gene>
<feature type="compositionally biased region" description="Basic and acidic residues" evidence="1">
    <location>
        <begin position="116"/>
        <end position="126"/>
    </location>
</feature>
<sequence>MVRLTYIPEDVVDGVVGLYDRPTCTSAFLSLSLNTLLCCLLALPQPIHISTYLLLFSSFLARLFFRRIVPTIHHQYSYYLFPVPEKGVHLPTYLPSCGPPFFLLFIAQLSISPRTRTKETKDKERTGFQTCAQSSSQRRRPKSRNRRRHPMSTGRARRIGTKRNRNTPLYSRQDQQPGTLQEVQRTEGQEGRRTSIYRFSRSLFFLSPLPYHPLARSPGLSPPTRV</sequence>
<keyword evidence="3" id="KW-1185">Reference proteome</keyword>
<reference evidence="2 3" key="1">
    <citation type="journal article" date="2022" name="G3 (Bethesda)">
        <title>Enemy or ally: a genomic approach to elucidate the lifestyle of Phyllosticta citrichinaensis.</title>
        <authorList>
            <person name="Buijs V.A."/>
            <person name="Groenewald J.Z."/>
            <person name="Haridas S."/>
            <person name="LaButti K.M."/>
            <person name="Lipzen A."/>
            <person name="Martin F.M."/>
            <person name="Barry K."/>
            <person name="Grigoriev I.V."/>
            <person name="Crous P.W."/>
            <person name="Seidl M.F."/>
        </authorList>
    </citation>
    <scope>NUCLEOTIDE SEQUENCE [LARGE SCALE GENOMIC DNA]</scope>
    <source>
        <strain evidence="2 3">CBS 129764</strain>
    </source>
</reference>
<organism evidence="2 3">
    <name type="scientific">Phyllosticta citrichinensis</name>
    <dbReference type="NCBI Taxonomy" id="1130410"/>
    <lineage>
        <taxon>Eukaryota</taxon>
        <taxon>Fungi</taxon>
        <taxon>Dikarya</taxon>
        <taxon>Ascomycota</taxon>
        <taxon>Pezizomycotina</taxon>
        <taxon>Dothideomycetes</taxon>
        <taxon>Dothideomycetes incertae sedis</taxon>
        <taxon>Botryosphaeriales</taxon>
        <taxon>Phyllostictaceae</taxon>
        <taxon>Phyllosticta</taxon>
    </lineage>
</organism>
<dbReference type="EMBL" id="JBBWUH010000012">
    <property type="protein sequence ID" value="KAK8153767.1"/>
    <property type="molecule type" value="Genomic_DNA"/>
</dbReference>
<feature type="compositionally biased region" description="Basic and acidic residues" evidence="1">
    <location>
        <begin position="184"/>
        <end position="193"/>
    </location>
</feature>
<evidence type="ECO:0000313" key="2">
    <source>
        <dbReference type="EMBL" id="KAK8153767.1"/>
    </source>
</evidence>
<comment type="caution">
    <text evidence="2">The sequence shown here is derived from an EMBL/GenBank/DDBJ whole genome shotgun (WGS) entry which is preliminary data.</text>
</comment>
<proteinExistence type="predicted"/>